<dbReference type="InterPro" id="IPR029052">
    <property type="entry name" value="Metallo-depent_PP-like"/>
</dbReference>
<dbReference type="GO" id="GO:0006303">
    <property type="term" value="P:double-strand break repair via nonhomologous end joining"/>
    <property type="evidence" value="ECO:0007669"/>
    <property type="project" value="TreeGrafter"/>
</dbReference>
<dbReference type="GO" id="GO:0097552">
    <property type="term" value="P:mitochondrial double-strand break repair via homologous recombination"/>
    <property type="evidence" value="ECO:0007669"/>
    <property type="project" value="TreeGrafter"/>
</dbReference>
<keyword evidence="6 16" id="KW-0540">Nuclease</keyword>
<keyword evidence="14 16" id="KW-0539">Nucleus</keyword>
<feature type="region of interest" description="Disordered" evidence="19">
    <location>
        <begin position="535"/>
        <end position="559"/>
    </location>
</feature>
<dbReference type="InterPro" id="IPR004843">
    <property type="entry name" value="Calcineurin-like_PHP"/>
</dbReference>
<dbReference type="GO" id="GO:0030870">
    <property type="term" value="C:Mre11 complex"/>
    <property type="evidence" value="ECO:0007669"/>
    <property type="project" value="UniProtKB-UniRule"/>
</dbReference>
<feature type="compositionally biased region" description="Basic residues" evidence="19">
    <location>
        <begin position="643"/>
        <end position="655"/>
    </location>
</feature>
<keyword evidence="7" id="KW-0479">Metal-binding</keyword>
<dbReference type="InterPro" id="IPR041796">
    <property type="entry name" value="Mre11_N"/>
</dbReference>
<evidence type="ECO:0000256" key="17">
    <source>
        <dbReference type="PIRSR" id="PIRSR000882-1"/>
    </source>
</evidence>
<evidence type="ECO:0000256" key="7">
    <source>
        <dbReference type="ARBA" id="ARBA00022723"/>
    </source>
</evidence>
<dbReference type="InterPro" id="IPR038487">
    <property type="entry name" value="Mre11_capping_dom"/>
</dbReference>
<evidence type="ECO:0000256" key="19">
    <source>
        <dbReference type="SAM" id="MobiDB-lite"/>
    </source>
</evidence>
<comment type="subcellular location">
    <subcellularLocation>
        <location evidence="3">Chromosome</location>
    </subcellularLocation>
    <subcellularLocation>
        <location evidence="2 16">Nucleus</location>
    </subcellularLocation>
</comment>
<dbReference type="GO" id="GO:0042138">
    <property type="term" value="P:meiotic DNA double-strand break formation"/>
    <property type="evidence" value="ECO:0007669"/>
    <property type="project" value="TreeGrafter"/>
</dbReference>
<accession>A0A085LVD0</accession>
<evidence type="ECO:0000256" key="12">
    <source>
        <dbReference type="ARBA" id="ARBA00023204"/>
    </source>
</evidence>
<dbReference type="GO" id="GO:0000723">
    <property type="term" value="P:telomere maintenance"/>
    <property type="evidence" value="ECO:0007669"/>
    <property type="project" value="TreeGrafter"/>
</dbReference>
<evidence type="ECO:0000259" key="20">
    <source>
        <dbReference type="SMART" id="SM01347"/>
    </source>
</evidence>
<dbReference type="NCBIfam" id="TIGR00583">
    <property type="entry name" value="mre11"/>
    <property type="match status" value="1"/>
</dbReference>
<evidence type="ECO:0000256" key="5">
    <source>
        <dbReference type="ARBA" id="ARBA00022454"/>
    </source>
</evidence>
<dbReference type="Gene3D" id="3.60.21.10">
    <property type="match status" value="1"/>
</dbReference>
<feature type="compositionally biased region" description="Polar residues" evidence="19">
    <location>
        <begin position="538"/>
        <end position="559"/>
    </location>
</feature>
<evidence type="ECO:0000256" key="6">
    <source>
        <dbReference type="ARBA" id="ARBA00022722"/>
    </source>
</evidence>
<evidence type="ECO:0000256" key="16">
    <source>
        <dbReference type="PIRNR" id="PIRNR000882"/>
    </source>
</evidence>
<evidence type="ECO:0000313" key="21">
    <source>
        <dbReference type="EMBL" id="KFD48926.1"/>
    </source>
</evidence>
<dbReference type="EMBL" id="KL363281">
    <property type="protein sequence ID" value="KFD48926.1"/>
    <property type="molecule type" value="Genomic_DNA"/>
</dbReference>
<reference evidence="21 22" key="1">
    <citation type="journal article" date="2014" name="Nat. Genet.">
        <title>Genome and transcriptome of the porcine whipworm Trichuris suis.</title>
        <authorList>
            <person name="Jex A.R."/>
            <person name="Nejsum P."/>
            <person name="Schwarz E.M."/>
            <person name="Hu L."/>
            <person name="Young N.D."/>
            <person name="Hall R.S."/>
            <person name="Korhonen P.K."/>
            <person name="Liao S."/>
            <person name="Thamsborg S."/>
            <person name="Xia J."/>
            <person name="Xu P."/>
            <person name="Wang S."/>
            <person name="Scheerlinck J.P."/>
            <person name="Hofmann A."/>
            <person name="Sternberg P.W."/>
            <person name="Wang J."/>
            <person name="Gasser R.B."/>
        </authorList>
    </citation>
    <scope>NUCLEOTIDE SEQUENCE [LARGE SCALE GENOMIC DNA]</scope>
    <source>
        <strain evidence="21">DCEP-RM93M</strain>
    </source>
</reference>
<evidence type="ECO:0000313" key="22">
    <source>
        <dbReference type="Proteomes" id="UP000030764"/>
    </source>
</evidence>
<dbReference type="Proteomes" id="UP000030764">
    <property type="component" value="Unassembled WGS sequence"/>
</dbReference>
<evidence type="ECO:0000256" key="14">
    <source>
        <dbReference type="ARBA" id="ARBA00023242"/>
    </source>
</evidence>
<proteinExistence type="inferred from homology"/>
<dbReference type="PANTHER" id="PTHR10139:SF1">
    <property type="entry name" value="DOUBLE-STRAND BREAK REPAIR PROTEIN MRE11"/>
    <property type="match status" value="1"/>
</dbReference>
<dbReference type="Pfam" id="PF00149">
    <property type="entry name" value="Metallophos"/>
    <property type="match status" value="1"/>
</dbReference>
<dbReference type="Gene3D" id="3.30.110.110">
    <property type="entry name" value="Mre11, capping domain"/>
    <property type="match status" value="1"/>
</dbReference>
<dbReference type="PANTHER" id="PTHR10139">
    <property type="entry name" value="DOUBLE-STRAND BREAK REPAIR PROTEIN MRE11"/>
    <property type="match status" value="1"/>
</dbReference>
<evidence type="ECO:0000256" key="2">
    <source>
        <dbReference type="ARBA" id="ARBA00004123"/>
    </source>
</evidence>
<dbReference type="InterPro" id="IPR007281">
    <property type="entry name" value="Mre11_DNA-bd"/>
</dbReference>
<dbReference type="FunFam" id="3.60.21.10:FF:000011">
    <property type="entry name" value="Double-strand break repair protein"/>
    <property type="match status" value="1"/>
</dbReference>
<evidence type="ECO:0000256" key="8">
    <source>
        <dbReference type="ARBA" id="ARBA00022759"/>
    </source>
</evidence>
<gene>
    <name evidence="21" type="ORF">M513_10167</name>
</gene>
<dbReference type="GO" id="GO:0035861">
    <property type="term" value="C:site of double-strand break"/>
    <property type="evidence" value="ECO:0007669"/>
    <property type="project" value="TreeGrafter"/>
</dbReference>
<dbReference type="AlphaFoldDB" id="A0A085LVD0"/>
<comment type="similarity">
    <text evidence="4 16 18">Belongs to the MRE11/RAD32 family.</text>
</comment>
<keyword evidence="5" id="KW-0158">Chromosome</keyword>
<feature type="domain" description="Mre11 DNA-binding" evidence="20">
    <location>
        <begin position="280"/>
        <end position="444"/>
    </location>
</feature>
<dbReference type="SMART" id="SM01347">
    <property type="entry name" value="Mre11_DNA_bind"/>
    <property type="match status" value="1"/>
</dbReference>
<dbReference type="Pfam" id="PF04152">
    <property type="entry name" value="Mre11_DNA_bind"/>
    <property type="match status" value="1"/>
</dbReference>
<keyword evidence="22" id="KW-1185">Reference proteome</keyword>
<evidence type="ECO:0000256" key="3">
    <source>
        <dbReference type="ARBA" id="ARBA00004286"/>
    </source>
</evidence>
<sequence length="727" mass="82232">MSESIKLLIATDIHLGFAETDPVRRNDSTNTFEEILKIATDRRVDALILGGDLFHDHRPSRAVYYKCVELLRKYCFYDRNVNISLGNDASVHFNHSEFKRANFEDPLLHIGLPVFSIHGNHDDIASNGLCALDMLHAAGLLNYFGKHQSVEEITVAPLCIRKGSTCLALYGIGFIRDERLHRMFTNKKVHFVPPEDSWFCVLLLHQNRARHSLSNYIPEQFLPKFMDLVIWGHEHPCLIDPEFHDEFFIMQPGSTIATSLAEGEAGPKYVALVKIRGKAFQAEKIELQTARQFYFVDFNAEQIVPNVGAEVEEKLQKACEERIHSLISNAMKERLSNLRPELPLVRLRIRCSADYPTFNAKRFGRRFEDKIANPDNMILFAKSRAQRSDIQLDRQAMESATAERAMELQVQIEDVVKDYFKKADSSCQMSLLSENSLREALRNYARKYEIDSFAESVKQQFARAAHLLQERSVHDAQQTRELLEKLKRSRVKPSKPTILSLPENQLANDGSSHYPLLRKVALPDEQFEAIPSAEANAGSEQLQSGPQCTSRFSTLDPSSKTCDLEEVTTLNVSSDELDLIPASFNTQEPMQRAAKRASANDMDVVSDSDDELMLSAASLTKVKLFSDEEDFELDTKQLDAPKRTARARASRRRGSRRGDFTDGSVRANKKGTVDQENACPIEVSASSIRGARGRGRSRVRRRARGVSSSLRMDLSAFGYSIMESDDF</sequence>
<dbReference type="InterPro" id="IPR003701">
    <property type="entry name" value="Mre11"/>
</dbReference>
<keyword evidence="15 16" id="KW-0469">Meiosis</keyword>
<keyword evidence="10 16" id="KW-0378">Hydrolase</keyword>
<evidence type="ECO:0000256" key="11">
    <source>
        <dbReference type="ARBA" id="ARBA00022839"/>
    </source>
</evidence>
<feature type="active site" description="Proton donor" evidence="17">
    <location>
        <position position="121"/>
    </location>
</feature>
<dbReference type="CDD" id="cd00840">
    <property type="entry name" value="MPP_Mre11_N"/>
    <property type="match status" value="1"/>
</dbReference>
<dbReference type="GO" id="GO:0007095">
    <property type="term" value="P:mitotic G2 DNA damage checkpoint signaling"/>
    <property type="evidence" value="ECO:0007669"/>
    <property type="project" value="TreeGrafter"/>
</dbReference>
<comment type="function">
    <text evidence="16">Core component of the MRN complex, which plays a central role in double-strand break (DSB) repair, DNA recombination, maintenance of telomere integrity and meiosis. The MRN complex is involved in the repair of DNA double-strand breaks (DSBs) via homologous recombination (HR), an error-free mechanism which primarily occurs during S and G2 phases. The complex (1) mediates the end resection of damaged DNA, which generates proper single-stranded DNA, a key initial steps in HR, and is (2) required for the recruitment of other repair factors and efficient activation of ATM and ATR upon DNA damage. Within the MRN complex, MRE11 possesses both single-strand endonuclease activity and double-strand-specific 3'-5' exonuclease activity. MRE11 first endonucleolytically cleaves the 5' strand at DNA DSB ends to prevent non-homologous end joining (NHEJ) and licence HR. It then generates a single-stranded DNA gap via 3' to 5' exonucleolytic degradation, which is required for single-strand invasion and recombination.</text>
</comment>
<evidence type="ECO:0000256" key="1">
    <source>
        <dbReference type="ARBA" id="ARBA00001936"/>
    </source>
</evidence>
<evidence type="ECO:0000256" key="15">
    <source>
        <dbReference type="ARBA" id="ARBA00023254"/>
    </source>
</evidence>
<dbReference type="GO" id="GO:0031573">
    <property type="term" value="P:mitotic intra-S DNA damage checkpoint signaling"/>
    <property type="evidence" value="ECO:0007669"/>
    <property type="project" value="TreeGrafter"/>
</dbReference>
<dbReference type="GO" id="GO:0000014">
    <property type="term" value="F:single-stranded DNA endodeoxyribonuclease activity"/>
    <property type="evidence" value="ECO:0007669"/>
    <property type="project" value="TreeGrafter"/>
</dbReference>
<dbReference type="GO" id="GO:0008296">
    <property type="term" value="F:3'-5'-DNA exonuclease activity"/>
    <property type="evidence" value="ECO:0007669"/>
    <property type="project" value="InterPro"/>
</dbReference>
<keyword evidence="8 16" id="KW-0255">Endonuclease</keyword>
<organism evidence="21 22">
    <name type="scientific">Trichuris suis</name>
    <name type="common">pig whipworm</name>
    <dbReference type="NCBI Taxonomy" id="68888"/>
    <lineage>
        <taxon>Eukaryota</taxon>
        <taxon>Metazoa</taxon>
        <taxon>Ecdysozoa</taxon>
        <taxon>Nematoda</taxon>
        <taxon>Enoplea</taxon>
        <taxon>Dorylaimia</taxon>
        <taxon>Trichinellida</taxon>
        <taxon>Trichuridae</taxon>
        <taxon>Trichuris</taxon>
    </lineage>
</organism>
<name>A0A085LVD0_9BILA</name>
<dbReference type="GO" id="GO:0030145">
    <property type="term" value="F:manganese ion binding"/>
    <property type="evidence" value="ECO:0007669"/>
    <property type="project" value="UniProtKB-UniRule"/>
</dbReference>
<evidence type="ECO:0000256" key="13">
    <source>
        <dbReference type="ARBA" id="ARBA00023211"/>
    </source>
</evidence>
<keyword evidence="11 16" id="KW-0269">Exonuclease</keyword>
<feature type="region of interest" description="Disordered" evidence="19">
    <location>
        <begin position="641"/>
        <end position="670"/>
    </location>
</feature>
<keyword evidence="13 16" id="KW-0464">Manganese</keyword>
<evidence type="ECO:0000256" key="10">
    <source>
        <dbReference type="ARBA" id="ARBA00022801"/>
    </source>
</evidence>
<keyword evidence="12 16" id="KW-0234">DNA repair</keyword>
<dbReference type="SUPFAM" id="SSF56300">
    <property type="entry name" value="Metallo-dependent phosphatases"/>
    <property type="match status" value="1"/>
</dbReference>
<keyword evidence="9 16" id="KW-0227">DNA damage</keyword>
<dbReference type="PIRSF" id="PIRSF000882">
    <property type="entry name" value="DSB_repair_MRE11"/>
    <property type="match status" value="1"/>
</dbReference>
<dbReference type="GO" id="GO:0000724">
    <property type="term" value="P:double-strand break repair via homologous recombination"/>
    <property type="evidence" value="ECO:0007669"/>
    <property type="project" value="TreeGrafter"/>
</dbReference>
<evidence type="ECO:0000256" key="18">
    <source>
        <dbReference type="RuleBase" id="RU003447"/>
    </source>
</evidence>
<evidence type="ECO:0000256" key="4">
    <source>
        <dbReference type="ARBA" id="ARBA00009028"/>
    </source>
</evidence>
<evidence type="ECO:0000256" key="9">
    <source>
        <dbReference type="ARBA" id="ARBA00022763"/>
    </source>
</evidence>
<protein>
    <recommendedName>
        <fullName evidence="16">Double-strand break repair protein</fullName>
    </recommendedName>
</protein>
<comment type="cofactor">
    <cofactor evidence="1 16">
        <name>Mn(2+)</name>
        <dbReference type="ChEBI" id="CHEBI:29035"/>
    </cofactor>
</comment>